<keyword evidence="3" id="KW-1185">Reference proteome</keyword>
<sequence length="106" mass="12134">MVPGGKGRHLTADEVIEQKLALDQAKETEEAEKKTRQEAKKVERAEIEEKWKQMLVVRERECVRLREAGTRAKDLPKKPRRPLKPKPKPTEDVSDDEDDGSGSDEE</sequence>
<feature type="region of interest" description="Disordered" evidence="1">
    <location>
        <begin position="65"/>
        <end position="106"/>
    </location>
</feature>
<feature type="compositionally biased region" description="Basic and acidic residues" evidence="1">
    <location>
        <begin position="65"/>
        <end position="77"/>
    </location>
</feature>
<dbReference type="AlphaFoldDB" id="A0AAW0E3W3"/>
<feature type="compositionally biased region" description="Acidic residues" evidence="1">
    <location>
        <begin position="92"/>
        <end position="106"/>
    </location>
</feature>
<evidence type="ECO:0000313" key="3">
    <source>
        <dbReference type="Proteomes" id="UP001362999"/>
    </source>
</evidence>
<feature type="region of interest" description="Disordered" evidence="1">
    <location>
        <begin position="24"/>
        <end position="43"/>
    </location>
</feature>
<dbReference type="Proteomes" id="UP001362999">
    <property type="component" value="Unassembled WGS sequence"/>
</dbReference>
<gene>
    <name evidence="2" type="ORF">R3P38DRAFT_3167976</name>
</gene>
<feature type="compositionally biased region" description="Basic residues" evidence="1">
    <location>
        <begin position="78"/>
        <end position="87"/>
    </location>
</feature>
<protein>
    <submittedName>
        <fullName evidence="2">Uncharacterized protein</fullName>
    </submittedName>
</protein>
<evidence type="ECO:0000313" key="2">
    <source>
        <dbReference type="EMBL" id="KAK7059543.1"/>
    </source>
</evidence>
<evidence type="ECO:0000256" key="1">
    <source>
        <dbReference type="SAM" id="MobiDB-lite"/>
    </source>
</evidence>
<accession>A0AAW0E3W3</accession>
<reference evidence="2 3" key="1">
    <citation type="journal article" date="2024" name="J Genomics">
        <title>Draft genome sequencing and assembly of Favolaschia claudopus CIRM-BRFM 2984 isolated from oak limbs.</title>
        <authorList>
            <person name="Navarro D."/>
            <person name="Drula E."/>
            <person name="Chaduli D."/>
            <person name="Cazenave R."/>
            <person name="Ahrendt S."/>
            <person name="Wang J."/>
            <person name="Lipzen A."/>
            <person name="Daum C."/>
            <person name="Barry K."/>
            <person name="Grigoriev I.V."/>
            <person name="Favel A."/>
            <person name="Rosso M.N."/>
            <person name="Martin F."/>
        </authorList>
    </citation>
    <scope>NUCLEOTIDE SEQUENCE [LARGE SCALE GENOMIC DNA]</scope>
    <source>
        <strain evidence="2 3">CIRM-BRFM 2984</strain>
    </source>
</reference>
<organism evidence="2 3">
    <name type="scientific">Favolaschia claudopus</name>
    <dbReference type="NCBI Taxonomy" id="2862362"/>
    <lineage>
        <taxon>Eukaryota</taxon>
        <taxon>Fungi</taxon>
        <taxon>Dikarya</taxon>
        <taxon>Basidiomycota</taxon>
        <taxon>Agaricomycotina</taxon>
        <taxon>Agaricomycetes</taxon>
        <taxon>Agaricomycetidae</taxon>
        <taxon>Agaricales</taxon>
        <taxon>Marasmiineae</taxon>
        <taxon>Mycenaceae</taxon>
        <taxon>Favolaschia</taxon>
    </lineage>
</organism>
<dbReference type="EMBL" id="JAWWNJ010000003">
    <property type="protein sequence ID" value="KAK7059543.1"/>
    <property type="molecule type" value="Genomic_DNA"/>
</dbReference>
<comment type="caution">
    <text evidence="2">The sequence shown here is derived from an EMBL/GenBank/DDBJ whole genome shotgun (WGS) entry which is preliminary data.</text>
</comment>
<name>A0AAW0E3W3_9AGAR</name>
<proteinExistence type="predicted"/>